<dbReference type="InterPro" id="IPR010461">
    <property type="entry name" value="ComK"/>
</dbReference>
<gene>
    <name evidence="1" type="ORF">DWW32_00130</name>
</gene>
<dbReference type="GO" id="GO:0030420">
    <property type="term" value="P:establishment of competence for transformation"/>
    <property type="evidence" value="ECO:0007669"/>
    <property type="project" value="InterPro"/>
</dbReference>
<sequence length="149" mass="17953">MSFSHWTRIIGNMNYLYYEHKSSQVCMVKEDERMYHTCLSTHNYLNEMCLMNGSSLKGRQEAFIYQMKTKKFIPVVVNISKQEVYFPTKSKKAHDCIWINYANIQNVMYYHSYCRISFKDGTFLDCDHPKRIRNSMHLIFRFLNKNTPF</sequence>
<dbReference type="RefSeq" id="WP_118324118.1">
    <property type="nucleotide sequence ID" value="NZ_CATXNH010000026.1"/>
</dbReference>
<dbReference type="Proteomes" id="UP000265489">
    <property type="component" value="Unassembled WGS sequence"/>
</dbReference>
<accession>A0A395WC66</accession>
<evidence type="ECO:0008006" key="3">
    <source>
        <dbReference type="Google" id="ProtNLM"/>
    </source>
</evidence>
<protein>
    <recommendedName>
        <fullName evidence="3">Competence protein</fullName>
    </recommendedName>
</protein>
<proteinExistence type="predicted"/>
<evidence type="ECO:0000313" key="1">
    <source>
        <dbReference type="EMBL" id="RGU93962.1"/>
    </source>
</evidence>
<dbReference type="AlphaFoldDB" id="A0A395WC66"/>
<dbReference type="Pfam" id="PF06338">
    <property type="entry name" value="ComK"/>
    <property type="match status" value="1"/>
</dbReference>
<evidence type="ECO:0000313" key="2">
    <source>
        <dbReference type="Proteomes" id="UP000265489"/>
    </source>
</evidence>
<comment type="caution">
    <text evidence="1">The sequence shown here is derived from an EMBL/GenBank/DDBJ whole genome shotgun (WGS) entry which is preliminary data.</text>
</comment>
<reference evidence="1 2" key="1">
    <citation type="submission" date="2018-08" db="EMBL/GenBank/DDBJ databases">
        <title>A genome reference for cultivated species of the human gut microbiota.</title>
        <authorList>
            <person name="Zou Y."/>
            <person name="Xue W."/>
            <person name="Luo G."/>
        </authorList>
    </citation>
    <scope>NUCLEOTIDE SEQUENCE [LARGE SCALE GENOMIC DNA]</scope>
    <source>
        <strain evidence="1 2">AF15-20</strain>
    </source>
</reference>
<dbReference type="EMBL" id="QRYQ01000001">
    <property type="protein sequence ID" value="RGU93962.1"/>
    <property type="molecule type" value="Genomic_DNA"/>
</dbReference>
<name>A0A395WC66_9FIRM</name>
<organism evidence="1 2">
    <name type="scientific">Holdemanella biformis</name>
    <dbReference type="NCBI Taxonomy" id="1735"/>
    <lineage>
        <taxon>Bacteria</taxon>
        <taxon>Bacillati</taxon>
        <taxon>Bacillota</taxon>
        <taxon>Erysipelotrichia</taxon>
        <taxon>Erysipelotrichales</taxon>
        <taxon>Erysipelotrichaceae</taxon>
        <taxon>Holdemanella</taxon>
    </lineage>
</organism>